<evidence type="ECO:0000313" key="3">
    <source>
        <dbReference type="EMBL" id="GAA4864608.1"/>
    </source>
</evidence>
<keyword evidence="4" id="KW-1185">Reference proteome</keyword>
<organism evidence="3 4">
    <name type="scientific">Luteimonas vadosa</name>
    <dbReference type="NCBI Taxonomy" id="1165507"/>
    <lineage>
        <taxon>Bacteria</taxon>
        <taxon>Pseudomonadati</taxon>
        <taxon>Pseudomonadota</taxon>
        <taxon>Gammaproteobacteria</taxon>
        <taxon>Lysobacterales</taxon>
        <taxon>Lysobacteraceae</taxon>
        <taxon>Luteimonas</taxon>
    </lineage>
</organism>
<reference evidence="4" key="1">
    <citation type="journal article" date="2019" name="Int. J. Syst. Evol. Microbiol.">
        <title>The Global Catalogue of Microorganisms (GCM) 10K type strain sequencing project: providing services to taxonomists for standard genome sequencing and annotation.</title>
        <authorList>
            <consortium name="The Broad Institute Genomics Platform"/>
            <consortium name="The Broad Institute Genome Sequencing Center for Infectious Disease"/>
            <person name="Wu L."/>
            <person name="Ma J."/>
        </authorList>
    </citation>
    <scope>NUCLEOTIDE SEQUENCE [LARGE SCALE GENOMIC DNA]</scope>
    <source>
        <strain evidence="4">JCM 18392</strain>
    </source>
</reference>
<gene>
    <name evidence="3" type="ORF">GCM10023332_15930</name>
</gene>
<feature type="compositionally biased region" description="Pro residues" evidence="1">
    <location>
        <begin position="304"/>
        <end position="315"/>
    </location>
</feature>
<feature type="region of interest" description="Disordered" evidence="1">
    <location>
        <begin position="278"/>
        <end position="315"/>
    </location>
</feature>
<evidence type="ECO:0000256" key="1">
    <source>
        <dbReference type="SAM" id="MobiDB-lite"/>
    </source>
</evidence>
<protein>
    <recommendedName>
        <fullName evidence="5">Secreted protein</fullName>
    </recommendedName>
</protein>
<keyword evidence="2" id="KW-0732">Signal</keyword>
<feature type="chain" id="PRO_5046257376" description="Secreted protein" evidence="2">
    <location>
        <begin position="25"/>
        <end position="315"/>
    </location>
</feature>
<sequence>MHIRLHAWSIVLLAALGSVPPTDARRPERTTEDSWGVRLLGTRVETLSKVNMGMPARDGSLRTRHVTTRRLSGAAIELHADLETAAKLDAQAPDFAPELDTALQWLQRMRPPGQPRARIILTLVDTRHRTTWRRSHPVARATIVDVLVAVPDAPTPLSVGVGKALSTALHEMRHALSARGGGARRPSRRDDEYQASLVESCYLVSTMRTGDTLRLTPRERAGMHEYFVSAQSRNAAHDAVRDLVRASGTPIVRWYDGTARAGLERACANALPTLPATQADTAVPHAAGSRQGRTGARHRSRAPRSPPPPLGRPGA</sequence>
<name>A0ABP9E085_9GAMM</name>
<feature type="signal peptide" evidence="2">
    <location>
        <begin position="1"/>
        <end position="24"/>
    </location>
</feature>
<dbReference type="RefSeq" id="WP_345294973.1">
    <property type="nucleotide sequence ID" value="NZ_BAABJY010000002.1"/>
</dbReference>
<dbReference type="Proteomes" id="UP001501323">
    <property type="component" value="Unassembled WGS sequence"/>
</dbReference>
<comment type="caution">
    <text evidence="3">The sequence shown here is derived from an EMBL/GenBank/DDBJ whole genome shotgun (WGS) entry which is preliminary data.</text>
</comment>
<evidence type="ECO:0000313" key="4">
    <source>
        <dbReference type="Proteomes" id="UP001501323"/>
    </source>
</evidence>
<proteinExistence type="predicted"/>
<evidence type="ECO:0000256" key="2">
    <source>
        <dbReference type="SAM" id="SignalP"/>
    </source>
</evidence>
<accession>A0ABP9E085</accession>
<dbReference type="EMBL" id="BAABJY010000002">
    <property type="protein sequence ID" value="GAA4864608.1"/>
    <property type="molecule type" value="Genomic_DNA"/>
</dbReference>
<evidence type="ECO:0008006" key="5">
    <source>
        <dbReference type="Google" id="ProtNLM"/>
    </source>
</evidence>